<proteinExistence type="predicted"/>
<sequence length="88" mass="10244">MPNRIQVLSVKNPLLHILCKCYRFCLLLLETQIVQFVQLEKLAFFFSFLEHLAPNKLVLHLCSRRNPVSCKLTRTQSFQVVALSTQQV</sequence>
<name>A0A8C3D9B1_CORMO</name>
<dbReference type="AlphaFoldDB" id="A0A8C3D9B1"/>
<evidence type="ECO:0000313" key="1">
    <source>
        <dbReference type="Ensembl" id="ENSCMUP00000003063.1"/>
    </source>
</evidence>
<dbReference type="Ensembl" id="ENSCMUT00000003326.2">
    <property type="protein sequence ID" value="ENSCMUP00000003063.1"/>
    <property type="gene ID" value="ENSCMUG00000002096.2"/>
</dbReference>
<reference evidence="1" key="3">
    <citation type="submission" date="2025-09" db="UniProtKB">
        <authorList>
            <consortium name="Ensembl"/>
        </authorList>
    </citation>
    <scope>IDENTIFICATION</scope>
</reference>
<dbReference type="Proteomes" id="UP000694553">
    <property type="component" value="Unassembled WGS sequence"/>
</dbReference>
<dbReference type="OMA" id="HILCKCY"/>
<keyword evidence="2" id="KW-1185">Reference proteome</keyword>
<organism evidence="1 2">
    <name type="scientific">Corvus moneduloides</name>
    <name type="common">New Caledonian crow</name>
    <dbReference type="NCBI Taxonomy" id="1196302"/>
    <lineage>
        <taxon>Eukaryota</taxon>
        <taxon>Metazoa</taxon>
        <taxon>Chordata</taxon>
        <taxon>Craniata</taxon>
        <taxon>Vertebrata</taxon>
        <taxon>Euteleostomi</taxon>
        <taxon>Archelosauria</taxon>
        <taxon>Archosauria</taxon>
        <taxon>Dinosauria</taxon>
        <taxon>Saurischia</taxon>
        <taxon>Theropoda</taxon>
        <taxon>Coelurosauria</taxon>
        <taxon>Aves</taxon>
        <taxon>Neognathae</taxon>
        <taxon>Neoaves</taxon>
        <taxon>Telluraves</taxon>
        <taxon>Australaves</taxon>
        <taxon>Passeriformes</taxon>
        <taxon>Corvoidea</taxon>
        <taxon>Corvidae</taxon>
        <taxon>Corvus</taxon>
    </lineage>
</organism>
<evidence type="ECO:0000313" key="2">
    <source>
        <dbReference type="Proteomes" id="UP000694553"/>
    </source>
</evidence>
<reference evidence="1" key="2">
    <citation type="submission" date="2025-08" db="UniProtKB">
        <authorList>
            <consortium name="Ensembl"/>
        </authorList>
    </citation>
    <scope>IDENTIFICATION</scope>
</reference>
<reference evidence="2" key="1">
    <citation type="submission" date="2019-10" db="EMBL/GenBank/DDBJ databases">
        <title>Corvus moneduloides (New Caledonian crow) genome, bCorMon1, primary haplotype.</title>
        <authorList>
            <person name="Rutz C."/>
            <person name="Fungtammasan C."/>
            <person name="Mountcastle J."/>
            <person name="Formenti G."/>
            <person name="Chow W."/>
            <person name="Howe K."/>
            <person name="Steele M.P."/>
            <person name="Fernandes J."/>
            <person name="Gilbert M.T.P."/>
            <person name="Fedrigo O."/>
            <person name="Jarvis E.D."/>
            <person name="Gemmell N."/>
        </authorList>
    </citation>
    <scope>NUCLEOTIDE SEQUENCE [LARGE SCALE GENOMIC DNA]</scope>
</reference>
<protein>
    <submittedName>
        <fullName evidence="1">Uncharacterized protein</fullName>
    </submittedName>
</protein>
<accession>A0A8C3D9B1</accession>